<dbReference type="Proteomes" id="UP000229095">
    <property type="component" value="Unassembled WGS sequence"/>
</dbReference>
<dbReference type="Gene3D" id="3.10.105.10">
    <property type="entry name" value="Dipeptide-binding Protein, Domain 3"/>
    <property type="match status" value="1"/>
</dbReference>
<dbReference type="InterPro" id="IPR000914">
    <property type="entry name" value="SBP_5_dom"/>
</dbReference>
<dbReference type="InterPro" id="IPR030678">
    <property type="entry name" value="Peptide/Ni-bd"/>
</dbReference>
<keyword evidence="3" id="KW-1185">Reference proteome</keyword>
<evidence type="ECO:0000313" key="3">
    <source>
        <dbReference type="Proteomes" id="UP000229095"/>
    </source>
</evidence>
<evidence type="ECO:0000259" key="1">
    <source>
        <dbReference type="Pfam" id="PF00496"/>
    </source>
</evidence>
<dbReference type="PIRSF" id="PIRSF002741">
    <property type="entry name" value="MppA"/>
    <property type="match status" value="1"/>
</dbReference>
<dbReference type="CDD" id="cd08506">
    <property type="entry name" value="PBP2_clavulanate_OppA2"/>
    <property type="match status" value="1"/>
</dbReference>
<name>A0A2M9H9I3_9BIFI</name>
<dbReference type="Gene3D" id="3.40.190.10">
    <property type="entry name" value="Periplasmic binding protein-like II"/>
    <property type="match status" value="1"/>
</dbReference>
<dbReference type="GO" id="GO:0015833">
    <property type="term" value="P:peptide transport"/>
    <property type="evidence" value="ECO:0007669"/>
    <property type="project" value="TreeGrafter"/>
</dbReference>
<dbReference type="InterPro" id="IPR039424">
    <property type="entry name" value="SBP_5"/>
</dbReference>
<sequence length="612" mass="66417">MPDRCHRGPYLRRLSHSHILRNAVHREENTMKKQMTALAALVAVCAMTLSGCGGSGSSDSGTAKTGGTIKLVGTDDIDHLDPTGSSLVSTYTFQRAISRQLISYKASNDAKEQVEAQPDLAEALPTVSSDGLTYTFKLRKDAMWSTSPARVITSEDVANGFKKVCNPLLPSAAASYYNVIDGMEQYCAAYDTKNPTTENVKKHILNDNVPGITTPDDHTIVFKLKEKASDFIYMVSLDNVSPVAKESLDYEPDSPDYRKNYISSGPYTVDEYKADSHLYLKRNPNWKKVSDPLRAANADRIEFTFGVSADNALQQVSNGDADGLWAMNVPAAQWGTLKTTNGDSMSAFSQGGTNFLWFNTLSNNNGGALKKTEVRKALQYSVDKAAFVQKLGGSELAEPAVGIFGRGVVGFDEKSDPYKTDGNKGDPAKTKSLLAKAGAGNLKLKLAYRSDNATEPSIAQIIQQDMKKAGVDVQLVPVPASDFYASFMTTPDNTKNGKWDIALCGWNPDWVGGAARSVFQPQFTYTGTAQVYNYDNYNNTKASELAKKALASSSTSDAEKIWGEVNDAVMDDPPVLPLYSVKATLIHSSAIKNASIFALSAGYDWTNVSVER</sequence>
<comment type="caution">
    <text evidence="2">The sequence shown here is derived from an EMBL/GenBank/DDBJ whole genome shotgun (WGS) entry which is preliminary data.</text>
</comment>
<dbReference type="GO" id="GO:0043190">
    <property type="term" value="C:ATP-binding cassette (ABC) transporter complex"/>
    <property type="evidence" value="ECO:0007669"/>
    <property type="project" value="InterPro"/>
</dbReference>
<dbReference type="OrthoDB" id="9046151at2"/>
<proteinExistence type="predicted"/>
<organism evidence="2 3">
    <name type="scientific">Bifidobacterium primatium</name>
    <dbReference type="NCBI Taxonomy" id="2045438"/>
    <lineage>
        <taxon>Bacteria</taxon>
        <taxon>Bacillati</taxon>
        <taxon>Actinomycetota</taxon>
        <taxon>Actinomycetes</taxon>
        <taxon>Bifidobacteriales</taxon>
        <taxon>Bifidobacteriaceae</taxon>
        <taxon>Bifidobacterium</taxon>
    </lineage>
</organism>
<accession>A0A2M9H9I3</accession>
<evidence type="ECO:0000313" key="2">
    <source>
        <dbReference type="EMBL" id="PJM73474.1"/>
    </source>
</evidence>
<dbReference type="PANTHER" id="PTHR30290">
    <property type="entry name" value="PERIPLASMIC BINDING COMPONENT OF ABC TRANSPORTER"/>
    <property type="match status" value="1"/>
</dbReference>
<dbReference type="GO" id="GO:1904680">
    <property type="term" value="F:peptide transmembrane transporter activity"/>
    <property type="evidence" value="ECO:0007669"/>
    <property type="project" value="TreeGrafter"/>
</dbReference>
<reference evidence="2 3" key="1">
    <citation type="submission" date="2017-10" db="EMBL/GenBank/DDBJ databases">
        <title>Draft genome sequences of strains TRE 1, TRE 9, TRE H and TRI 7, isolated from tamarins, belonging to four potential novel Bifidobacterium species.</title>
        <authorList>
            <person name="Mattarelli P."/>
            <person name="Modesto M."/>
            <person name="Puglisi E."/>
            <person name="Morelli L."/>
            <person name="Spezio C."/>
            <person name="Bonetti A."/>
            <person name="Sandri C."/>
        </authorList>
    </citation>
    <scope>NUCLEOTIDE SEQUENCE [LARGE SCALE GENOMIC DNA]</scope>
    <source>
        <strain evidence="3">TRE1</strain>
    </source>
</reference>
<dbReference type="PANTHER" id="PTHR30290:SF83">
    <property type="entry name" value="ABC TRANSPORTER SUBSTRATE-BINDING PROTEIN"/>
    <property type="match status" value="1"/>
</dbReference>
<dbReference type="GO" id="GO:0042597">
    <property type="term" value="C:periplasmic space"/>
    <property type="evidence" value="ECO:0007669"/>
    <property type="project" value="UniProtKB-ARBA"/>
</dbReference>
<protein>
    <recommendedName>
        <fullName evidence="1">Solute-binding protein family 5 domain-containing protein</fullName>
    </recommendedName>
</protein>
<dbReference type="SUPFAM" id="SSF53850">
    <property type="entry name" value="Periplasmic binding protein-like II"/>
    <property type="match status" value="1"/>
</dbReference>
<gene>
    <name evidence="2" type="ORF">CS006_05415</name>
</gene>
<dbReference type="AlphaFoldDB" id="A0A2M9H9I3"/>
<dbReference type="Pfam" id="PF00496">
    <property type="entry name" value="SBP_bac_5"/>
    <property type="match status" value="1"/>
</dbReference>
<dbReference type="EMBL" id="PEBI01000002">
    <property type="protein sequence ID" value="PJM73474.1"/>
    <property type="molecule type" value="Genomic_DNA"/>
</dbReference>
<feature type="domain" description="Solute-binding protein family 5" evidence="1">
    <location>
        <begin position="116"/>
        <end position="510"/>
    </location>
</feature>